<evidence type="ECO:0000256" key="15">
    <source>
        <dbReference type="ARBA" id="ARBA00048639"/>
    </source>
</evidence>
<dbReference type="GO" id="GO:0006207">
    <property type="term" value="P:'de novo' pyrimidine nucleobase biosynthetic process"/>
    <property type="evidence" value="ECO:0007669"/>
    <property type="project" value="InterPro"/>
</dbReference>
<dbReference type="Pfam" id="PF01180">
    <property type="entry name" value="DHO_dh"/>
    <property type="match status" value="1"/>
</dbReference>
<dbReference type="GO" id="GO:0106430">
    <property type="term" value="F:dihydroorotate dehydrogenase (quinone) activity"/>
    <property type="evidence" value="ECO:0007669"/>
    <property type="project" value="UniProtKB-EC"/>
</dbReference>
<organism evidence="18 19">
    <name type="scientific">Pieris macdunnoughi</name>
    <dbReference type="NCBI Taxonomy" id="345717"/>
    <lineage>
        <taxon>Eukaryota</taxon>
        <taxon>Metazoa</taxon>
        <taxon>Ecdysozoa</taxon>
        <taxon>Arthropoda</taxon>
        <taxon>Hexapoda</taxon>
        <taxon>Insecta</taxon>
        <taxon>Pterygota</taxon>
        <taxon>Neoptera</taxon>
        <taxon>Endopterygota</taxon>
        <taxon>Lepidoptera</taxon>
        <taxon>Glossata</taxon>
        <taxon>Ditrysia</taxon>
        <taxon>Papilionoidea</taxon>
        <taxon>Pieridae</taxon>
        <taxon>Pierinae</taxon>
        <taxon>Pieris</taxon>
    </lineage>
</organism>
<keyword evidence="12 16" id="KW-0560">Oxidoreductase</keyword>
<dbReference type="InterPro" id="IPR005719">
    <property type="entry name" value="Dihydroorotate_DH_2"/>
</dbReference>
<comment type="caution">
    <text evidence="18">The sequence shown here is derived from an EMBL/GenBank/DDBJ whole genome shotgun (WGS) entry which is preliminary data.</text>
</comment>
<evidence type="ECO:0000256" key="6">
    <source>
        <dbReference type="ARBA" id="ARBA00022630"/>
    </source>
</evidence>
<evidence type="ECO:0000256" key="9">
    <source>
        <dbReference type="ARBA" id="ARBA00022792"/>
    </source>
</evidence>
<dbReference type="InterPro" id="IPR001295">
    <property type="entry name" value="Dihydroorotate_DH_CS"/>
</dbReference>
<dbReference type="SUPFAM" id="SSF51395">
    <property type="entry name" value="FMN-linked oxidoreductases"/>
    <property type="match status" value="1"/>
</dbReference>
<comment type="pathway">
    <text evidence="2 16">Pyrimidine metabolism; UMP biosynthesis via de novo pathway; orotate from (S)-dihydroorotate (quinone route): step 1/1.</text>
</comment>
<keyword evidence="6 16" id="KW-0285">Flavoprotein</keyword>
<evidence type="ECO:0000256" key="8">
    <source>
        <dbReference type="ARBA" id="ARBA00022692"/>
    </source>
</evidence>
<evidence type="ECO:0000256" key="10">
    <source>
        <dbReference type="ARBA" id="ARBA00022946"/>
    </source>
</evidence>
<dbReference type="GO" id="GO:0005743">
    <property type="term" value="C:mitochondrial inner membrane"/>
    <property type="evidence" value="ECO:0007669"/>
    <property type="project" value="UniProtKB-SubCell"/>
</dbReference>
<dbReference type="FunFam" id="3.20.20.70:FF:000066">
    <property type="entry name" value="Dihydroorotate dehydrogenase (quinone), mitochondrial"/>
    <property type="match status" value="1"/>
</dbReference>
<name>A0A821PBF2_9NEOP</name>
<dbReference type="Proteomes" id="UP000663880">
    <property type="component" value="Unassembled WGS sequence"/>
</dbReference>
<evidence type="ECO:0000256" key="5">
    <source>
        <dbReference type="ARBA" id="ARBA00017599"/>
    </source>
</evidence>
<sequence length="393" mass="43305">MSQAQKNLKKLKSLCYLTLGGSMSYQFIYYKKDFEGYYTHILQPISQRLNPEWAHRLGVSALKYGLFPSENFQDPTVLKTIFLNCELSNPIGIAAGFDKHGDAVNGLRRIGFSIIEIGSVTPEPQAGNPKPRVFRLPEDQAVINRYGFNSEGHDVVLKKIENIDKALLDKGLLGINLGKNKHSTDAAADYSHGIKKFHKVADYFVINVSSPNTPGLRSLQSKTELQKLLAEANTTLESLKIEKRPPLLLKLAPDLSIEEMKDIVSVISEKKTKVDGLIISNTTIDRSSLHNSKYAQETGGLSGKPLTDKSTEMIKTMYKLTQGKIPIVGVGGIFNGKDAFEKILAGASVLQIYTALIYHGPPIVTKIKAELAELLKQNGYNTVNEAVGKAVEF</sequence>
<evidence type="ECO:0000256" key="12">
    <source>
        <dbReference type="ARBA" id="ARBA00023002"/>
    </source>
</evidence>
<evidence type="ECO:0000256" key="3">
    <source>
        <dbReference type="ARBA" id="ARBA00005359"/>
    </source>
</evidence>
<reference evidence="18" key="1">
    <citation type="submission" date="2021-02" db="EMBL/GenBank/DDBJ databases">
        <authorList>
            <person name="Steward A R."/>
        </authorList>
    </citation>
    <scope>NUCLEOTIDE SEQUENCE</scope>
</reference>
<dbReference type="NCBIfam" id="TIGR01036">
    <property type="entry name" value="pyrD_sub2"/>
    <property type="match status" value="1"/>
</dbReference>
<evidence type="ECO:0000313" key="19">
    <source>
        <dbReference type="Proteomes" id="UP000663880"/>
    </source>
</evidence>
<protein>
    <recommendedName>
        <fullName evidence="5 16">Dihydroorotate dehydrogenase (quinone), mitochondrial</fullName>
        <shortName evidence="16">DHOdehase</shortName>
        <ecNumber evidence="4 16">1.3.5.2</ecNumber>
    </recommendedName>
</protein>
<dbReference type="NCBIfam" id="NF003652">
    <property type="entry name" value="PRK05286.2-5"/>
    <property type="match status" value="1"/>
</dbReference>
<accession>A0A821PBF2</accession>
<keyword evidence="9 16" id="KW-0999">Mitochondrion inner membrane</keyword>
<dbReference type="PANTHER" id="PTHR48109:SF4">
    <property type="entry name" value="DIHYDROOROTATE DEHYDROGENASE (QUINONE), MITOCHONDRIAL"/>
    <property type="match status" value="1"/>
</dbReference>
<evidence type="ECO:0000256" key="2">
    <source>
        <dbReference type="ARBA" id="ARBA00005161"/>
    </source>
</evidence>
<dbReference type="AlphaFoldDB" id="A0A821PBF2"/>
<dbReference type="NCBIfam" id="NF003645">
    <property type="entry name" value="PRK05286.1-2"/>
    <property type="match status" value="1"/>
</dbReference>
<dbReference type="InterPro" id="IPR013785">
    <property type="entry name" value="Aldolase_TIM"/>
</dbReference>
<evidence type="ECO:0000256" key="14">
    <source>
        <dbReference type="ARBA" id="ARBA00023136"/>
    </source>
</evidence>
<evidence type="ECO:0000313" key="18">
    <source>
        <dbReference type="EMBL" id="CAF4801688.1"/>
    </source>
</evidence>
<keyword evidence="19" id="KW-1185">Reference proteome</keyword>
<dbReference type="UniPathway" id="UPA00070">
    <property type="reaction ID" value="UER00946"/>
</dbReference>
<keyword evidence="14" id="KW-0472">Membrane</keyword>
<dbReference type="OrthoDB" id="14784at2759"/>
<evidence type="ECO:0000259" key="17">
    <source>
        <dbReference type="Pfam" id="PF01180"/>
    </source>
</evidence>
<comment type="subcellular location">
    <subcellularLocation>
        <location evidence="1 16">Mitochondrion inner membrane</location>
        <topology evidence="1 16">Single-pass membrane protein</topology>
    </subcellularLocation>
</comment>
<evidence type="ECO:0000256" key="1">
    <source>
        <dbReference type="ARBA" id="ARBA00004434"/>
    </source>
</evidence>
<dbReference type="PROSITE" id="PS00912">
    <property type="entry name" value="DHODEHASE_2"/>
    <property type="match status" value="1"/>
</dbReference>
<dbReference type="InterPro" id="IPR050074">
    <property type="entry name" value="DHO_dehydrogenase"/>
</dbReference>
<comment type="catalytic activity">
    <reaction evidence="15 16">
        <text>(S)-dihydroorotate + a quinone = orotate + a quinol</text>
        <dbReference type="Rhea" id="RHEA:30187"/>
        <dbReference type="ChEBI" id="CHEBI:24646"/>
        <dbReference type="ChEBI" id="CHEBI:30839"/>
        <dbReference type="ChEBI" id="CHEBI:30864"/>
        <dbReference type="ChEBI" id="CHEBI:132124"/>
        <dbReference type="EC" id="1.3.5.2"/>
    </reaction>
</comment>
<keyword evidence="10" id="KW-0809">Transit peptide</keyword>
<comment type="similarity">
    <text evidence="3 16">Belongs to the dihydroorotate dehydrogenase family. Type 2 subfamily.</text>
</comment>
<dbReference type="PROSITE" id="PS00911">
    <property type="entry name" value="DHODEHASE_1"/>
    <property type="match status" value="1"/>
</dbReference>
<feature type="domain" description="Dihydroorotate dehydrogenase catalytic" evidence="17">
    <location>
        <begin position="78"/>
        <end position="375"/>
    </location>
</feature>
<comment type="cofactor">
    <cofactor evidence="16">
        <name>FMN</name>
        <dbReference type="ChEBI" id="CHEBI:58210"/>
    </cofactor>
    <text evidence="16">Binds 1 FMN per subunit.</text>
</comment>
<keyword evidence="13 16" id="KW-0496">Mitochondrion</keyword>
<dbReference type="EC" id="1.3.5.2" evidence="4 16"/>
<proteinExistence type="inferred from homology"/>
<keyword evidence="8" id="KW-0812">Transmembrane</keyword>
<dbReference type="CDD" id="cd04738">
    <property type="entry name" value="DHOD_2_like"/>
    <property type="match status" value="1"/>
</dbReference>
<dbReference type="EMBL" id="CAJOBZ010000006">
    <property type="protein sequence ID" value="CAF4801688.1"/>
    <property type="molecule type" value="Genomic_DNA"/>
</dbReference>
<evidence type="ECO:0000256" key="16">
    <source>
        <dbReference type="RuleBase" id="RU361255"/>
    </source>
</evidence>
<keyword evidence="7 16" id="KW-0288">FMN</keyword>
<dbReference type="Gene3D" id="3.20.20.70">
    <property type="entry name" value="Aldolase class I"/>
    <property type="match status" value="1"/>
</dbReference>
<keyword evidence="11" id="KW-1133">Transmembrane helix</keyword>
<dbReference type="PANTHER" id="PTHR48109">
    <property type="entry name" value="DIHYDROOROTATE DEHYDROGENASE (QUINONE), MITOCHONDRIAL-RELATED"/>
    <property type="match status" value="1"/>
</dbReference>
<evidence type="ECO:0000256" key="13">
    <source>
        <dbReference type="ARBA" id="ARBA00023128"/>
    </source>
</evidence>
<evidence type="ECO:0000256" key="7">
    <source>
        <dbReference type="ARBA" id="ARBA00022643"/>
    </source>
</evidence>
<evidence type="ECO:0000256" key="11">
    <source>
        <dbReference type="ARBA" id="ARBA00022989"/>
    </source>
</evidence>
<gene>
    <name evidence="18" type="ORF">PMACD_LOCUS3483</name>
</gene>
<dbReference type="InterPro" id="IPR005720">
    <property type="entry name" value="Dihydroorotate_DH_cat"/>
</dbReference>
<evidence type="ECO:0000256" key="4">
    <source>
        <dbReference type="ARBA" id="ARBA00012791"/>
    </source>
</evidence>
<dbReference type="GO" id="GO:0044205">
    <property type="term" value="P:'de novo' UMP biosynthetic process"/>
    <property type="evidence" value="ECO:0007669"/>
    <property type="project" value="UniProtKB-UniPathway"/>
</dbReference>